<proteinExistence type="predicted"/>
<evidence type="ECO:0000259" key="3">
    <source>
        <dbReference type="Pfam" id="PF24883"/>
    </source>
</evidence>
<protein>
    <recommendedName>
        <fullName evidence="3">Nephrocystin 3-like N-terminal domain-containing protein</fullName>
    </recommendedName>
</protein>
<comment type="caution">
    <text evidence="4">The sequence shown here is derived from an EMBL/GenBank/DDBJ whole genome shotgun (WGS) entry which is preliminary data.</text>
</comment>
<sequence length="1001" mass="114313">MEPATAVGFAASIVTFIDFSHKLITGTLQVINAGSTTENEHWGKVTKELQNVTTALEVDFLEQSEHVTALKSLAADCKKLSEKLQKAPEVDRPARSQNVHGFQEGRRQGGPSLRECRSEILTRLSLILNERQLSTSVQIASLGEHIDVIRSNVDDLKRLQESLSAFAKEILGGASALGDKVQKHVDELCAKVQQLLDATRPPTPETRVLRQLYFEEMFAREDEISTAADGTFRWILDDTNVTGYDSDDKISDSSQYIAVDVHARYLQNKARALQAEARESLLRWLAEENGIFHILGKAGSGKSTLMKLIAGHARTQEQLKRWAGHKHLIFAPFFAWRTGAKKQHSLDGLYRFMLFAVLVRRMDLIPLVFPDATMAFSVTPCEPYIDQNHFRPLKLDAALRRLASLSSAKGIRICFLIDGLDEFENDITQRHSYADLCEKLRLWAQGSDVKFLVSSRPETDFKTLAPERLQVHLHHLTEPDIGRMALNMFKKHDTFQHVKPYYRSLVDEIVIKAEGVFMWVLLMTRELCNLAAAGEDERTLRNLLDRNPGLDTLYNELIESINPIHRDTVYQMLLWAIIARRRGTRCSTFSMSWIGQLFDDPDFPMPSTIDLSNQESERRLRLGDYRVSLTKGLLETSGNDFPKVDFIHRTAYDFLQQSLQVRQIRSKYPNLNEHFLMAKDQLAHLSFLNSTIPRDSSLIGLAANLNDLEAWNNSTKERYQCLDAMERITPYLQGWWYLILLNRTLLNTTENLIANAKPSPCHHLLWVAFEIRGSTEYLQRRLEDTPEAIHSNDGERSLSLAAILSQSPCVATVQYLLEKGASPNEEAVCFHSPLYYELSKDPEFSWGSKESVWTIFCLFFAGQIIYSSEFEAMEDFHRKKYGPILELFLKTGAVDPNAYFKLRAGDIDYPTHVVSLKDLVKQLFHENPTFWEELFSKCQKGTSSSVQQRWLSRREGLLPYRLGMRPSVSSSFGGVKTRFYLQSVVVEGREFRPRDTWVRII</sequence>
<gene>
    <name evidence="4" type="ORF">VTJ83DRAFT_6538</name>
</gene>
<evidence type="ECO:0000256" key="1">
    <source>
        <dbReference type="ARBA" id="ARBA00022737"/>
    </source>
</evidence>
<dbReference type="InterPro" id="IPR056884">
    <property type="entry name" value="NPHP3-like_N"/>
</dbReference>
<evidence type="ECO:0000313" key="5">
    <source>
        <dbReference type="Proteomes" id="UP001600064"/>
    </source>
</evidence>
<dbReference type="SUPFAM" id="SSF52540">
    <property type="entry name" value="P-loop containing nucleoside triphosphate hydrolases"/>
    <property type="match status" value="1"/>
</dbReference>
<feature type="domain" description="Nephrocystin 3-like N-terminal" evidence="3">
    <location>
        <begin position="279"/>
        <end position="456"/>
    </location>
</feature>
<dbReference type="Proteomes" id="UP001600064">
    <property type="component" value="Unassembled WGS sequence"/>
</dbReference>
<keyword evidence="1" id="KW-0677">Repeat</keyword>
<dbReference type="InterPro" id="IPR027417">
    <property type="entry name" value="P-loop_NTPase"/>
</dbReference>
<evidence type="ECO:0000256" key="2">
    <source>
        <dbReference type="SAM" id="MobiDB-lite"/>
    </source>
</evidence>
<dbReference type="GeneID" id="98127904"/>
<dbReference type="PANTHER" id="PTHR10039:SF5">
    <property type="entry name" value="NACHT DOMAIN-CONTAINING PROTEIN"/>
    <property type="match status" value="1"/>
</dbReference>
<dbReference type="Gene3D" id="3.40.50.300">
    <property type="entry name" value="P-loop containing nucleotide triphosphate hydrolases"/>
    <property type="match status" value="1"/>
</dbReference>
<dbReference type="EMBL" id="JAZGUE010000006">
    <property type="protein sequence ID" value="KAL2265438.1"/>
    <property type="molecule type" value="Genomic_DNA"/>
</dbReference>
<dbReference type="PANTHER" id="PTHR10039">
    <property type="entry name" value="AMELOGENIN"/>
    <property type="match status" value="1"/>
</dbReference>
<evidence type="ECO:0000313" key="4">
    <source>
        <dbReference type="EMBL" id="KAL2265438.1"/>
    </source>
</evidence>
<reference evidence="4 5" key="1">
    <citation type="journal article" date="2024" name="Commun. Biol.">
        <title>Comparative genomic analysis of thermophilic fungi reveals convergent evolutionary adaptations and gene losses.</title>
        <authorList>
            <person name="Steindorff A.S."/>
            <person name="Aguilar-Pontes M.V."/>
            <person name="Robinson A.J."/>
            <person name="Andreopoulos B."/>
            <person name="LaButti K."/>
            <person name="Kuo A."/>
            <person name="Mondo S."/>
            <person name="Riley R."/>
            <person name="Otillar R."/>
            <person name="Haridas S."/>
            <person name="Lipzen A."/>
            <person name="Grimwood J."/>
            <person name="Schmutz J."/>
            <person name="Clum A."/>
            <person name="Reid I.D."/>
            <person name="Moisan M.C."/>
            <person name="Butler G."/>
            <person name="Nguyen T.T.M."/>
            <person name="Dewar K."/>
            <person name="Conant G."/>
            <person name="Drula E."/>
            <person name="Henrissat B."/>
            <person name="Hansel C."/>
            <person name="Singer S."/>
            <person name="Hutchinson M.I."/>
            <person name="de Vries R.P."/>
            <person name="Natvig D.O."/>
            <person name="Powell A.J."/>
            <person name="Tsang A."/>
            <person name="Grigoriev I.V."/>
        </authorList>
    </citation>
    <scope>NUCLEOTIDE SEQUENCE [LARGE SCALE GENOMIC DNA]</scope>
    <source>
        <strain evidence="4 5">ATCC 22073</strain>
    </source>
</reference>
<organism evidence="4 5">
    <name type="scientific">Remersonia thermophila</name>
    <dbReference type="NCBI Taxonomy" id="72144"/>
    <lineage>
        <taxon>Eukaryota</taxon>
        <taxon>Fungi</taxon>
        <taxon>Dikarya</taxon>
        <taxon>Ascomycota</taxon>
        <taxon>Pezizomycotina</taxon>
        <taxon>Sordariomycetes</taxon>
        <taxon>Sordariomycetidae</taxon>
        <taxon>Sordariales</taxon>
        <taxon>Sordariales incertae sedis</taxon>
        <taxon>Remersonia</taxon>
    </lineage>
</organism>
<accession>A0ABR4D517</accession>
<feature type="region of interest" description="Disordered" evidence="2">
    <location>
        <begin position="87"/>
        <end position="111"/>
    </location>
</feature>
<keyword evidence="5" id="KW-1185">Reference proteome</keyword>
<name>A0ABR4D517_9PEZI</name>
<dbReference type="RefSeq" id="XP_070864165.1">
    <property type="nucleotide sequence ID" value="XM_071013260.1"/>
</dbReference>
<dbReference type="Pfam" id="PF24883">
    <property type="entry name" value="NPHP3_N"/>
    <property type="match status" value="1"/>
</dbReference>